<organism evidence="1 2">
    <name type="scientific">Aminobacter aminovorans</name>
    <name type="common">Chelatobacter heintzii</name>
    <dbReference type="NCBI Taxonomy" id="83263"/>
    <lineage>
        <taxon>Bacteria</taxon>
        <taxon>Pseudomonadati</taxon>
        <taxon>Pseudomonadota</taxon>
        <taxon>Alphaproteobacteria</taxon>
        <taxon>Hyphomicrobiales</taxon>
        <taxon>Phyllobacteriaceae</taxon>
        <taxon>Aminobacter</taxon>
    </lineage>
</organism>
<gene>
    <name evidence="1" type="ORF">NCTC10684_01247</name>
</gene>
<sequence length="162" mass="17152">MTSHRDATEPDGLLSMGRLFSPASSGDAIMRSLTLKAAFAAILMSAPLASAVAAPMHEPYFRSMDHDDSDAPPPSTYATGGQLNAVLNDLHDTDVRIQSDRRTRLITPAEVRGLEAQSAAIRKAAVAGSMGDGGMIPAGQYHQLMARISGLDDQVDQDAFRG</sequence>
<evidence type="ECO:0000313" key="1">
    <source>
        <dbReference type="EMBL" id="SUU88041.1"/>
    </source>
</evidence>
<reference evidence="1 2" key="1">
    <citation type="submission" date="2018-06" db="EMBL/GenBank/DDBJ databases">
        <authorList>
            <consortium name="Pathogen Informatics"/>
            <person name="Doyle S."/>
        </authorList>
    </citation>
    <scope>NUCLEOTIDE SEQUENCE [LARGE SCALE GENOMIC DNA]</scope>
    <source>
        <strain evidence="1 2">NCTC10684</strain>
    </source>
</reference>
<name>A0A380WGM0_AMIAI</name>
<dbReference type="Proteomes" id="UP000254701">
    <property type="component" value="Unassembled WGS sequence"/>
</dbReference>
<evidence type="ECO:0000313" key="2">
    <source>
        <dbReference type="Proteomes" id="UP000254701"/>
    </source>
</evidence>
<proteinExistence type="predicted"/>
<dbReference type="EMBL" id="UFSM01000001">
    <property type="protein sequence ID" value="SUU88041.1"/>
    <property type="molecule type" value="Genomic_DNA"/>
</dbReference>
<accession>A0A380WGM0</accession>
<protein>
    <submittedName>
        <fullName evidence="1">Uncharacterized protein</fullName>
    </submittedName>
</protein>
<dbReference type="AlphaFoldDB" id="A0A380WGM0"/>